<dbReference type="EMBL" id="UXAW01000134">
    <property type="protein sequence ID" value="VDC33847.1"/>
    <property type="molecule type" value="Genomic_DNA"/>
</dbReference>
<dbReference type="CDD" id="cd11297">
    <property type="entry name" value="PIN_LabA-like_N_1"/>
    <property type="match status" value="1"/>
</dbReference>
<gene>
    <name evidence="2" type="ORF">XINFAN_04076</name>
</gene>
<dbReference type="InterPro" id="IPR021139">
    <property type="entry name" value="NYN"/>
</dbReference>
<dbReference type="Proteomes" id="UP000277498">
    <property type="component" value="Unassembled WGS sequence"/>
</dbReference>
<dbReference type="Pfam" id="PF01936">
    <property type="entry name" value="NYN"/>
    <property type="match status" value="1"/>
</dbReference>
<organism evidence="2 3">
    <name type="scientific">Pseudogemmobacter humi</name>
    <dbReference type="NCBI Taxonomy" id="2483812"/>
    <lineage>
        <taxon>Bacteria</taxon>
        <taxon>Pseudomonadati</taxon>
        <taxon>Pseudomonadota</taxon>
        <taxon>Alphaproteobacteria</taxon>
        <taxon>Rhodobacterales</taxon>
        <taxon>Paracoccaceae</taxon>
        <taxon>Pseudogemmobacter</taxon>
    </lineage>
</organism>
<feature type="domain" description="NYN" evidence="1">
    <location>
        <begin position="5"/>
        <end position="128"/>
    </location>
</feature>
<keyword evidence="3" id="KW-1185">Reference proteome</keyword>
<accession>A0A3P5Y074</accession>
<evidence type="ECO:0000259" key="1">
    <source>
        <dbReference type="Pfam" id="PF01936"/>
    </source>
</evidence>
<dbReference type="Gene3D" id="3.40.50.1010">
    <property type="entry name" value="5'-nuclease"/>
    <property type="match status" value="1"/>
</dbReference>
<dbReference type="OrthoDB" id="9783963at2"/>
<dbReference type="PANTHER" id="PTHR35811:SF1">
    <property type="entry name" value="HTH OST-TYPE DOMAIN-CONTAINING PROTEIN"/>
    <property type="match status" value="1"/>
</dbReference>
<protein>
    <submittedName>
        <fullName evidence="2">NYN domain protein</fullName>
    </submittedName>
</protein>
<dbReference type="AlphaFoldDB" id="A0A3P5Y074"/>
<dbReference type="PANTHER" id="PTHR35811">
    <property type="entry name" value="SLR1870 PROTEIN"/>
    <property type="match status" value="1"/>
</dbReference>
<dbReference type="RefSeq" id="WP_124088739.1">
    <property type="nucleotide sequence ID" value="NZ_UXAW01000134.1"/>
</dbReference>
<evidence type="ECO:0000313" key="2">
    <source>
        <dbReference type="EMBL" id="VDC33847.1"/>
    </source>
</evidence>
<sequence>MTGTVCVLVDGDNISAKHAAAILQKAKSCGGARIARVYMDAQRTSDWHSAEGFRLVHAGTGKNAADLLLTVDAIEFLFSLDIKNFLIASSDGDFTHLAARLRERGATVTGAGEAKAPQSFRASCSEFLEFGQSAPAAKAGKQPSNPAPLDLQIRSMIATHSKKGAGMRIAELAPRMHSQHGVRISTLAERTWRAYLVARPMLYSLDPRGPDAMVRFRPDGFAAT</sequence>
<proteinExistence type="predicted"/>
<dbReference type="GO" id="GO:0004540">
    <property type="term" value="F:RNA nuclease activity"/>
    <property type="evidence" value="ECO:0007669"/>
    <property type="project" value="InterPro"/>
</dbReference>
<name>A0A3P5Y074_9RHOB</name>
<evidence type="ECO:0000313" key="3">
    <source>
        <dbReference type="Proteomes" id="UP000277498"/>
    </source>
</evidence>
<reference evidence="2 3" key="1">
    <citation type="submission" date="2018-11" db="EMBL/GenBank/DDBJ databases">
        <authorList>
            <person name="Criscuolo A."/>
        </authorList>
    </citation>
    <scope>NUCLEOTIDE SEQUENCE [LARGE SCALE GENOMIC DNA]</scope>
    <source>
        <strain evidence="2">ACIP111625</strain>
    </source>
</reference>